<comment type="caution">
    <text evidence="2">The sequence shown here is derived from an EMBL/GenBank/DDBJ whole genome shotgun (WGS) entry which is preliminary data.</text>
</comment>
<proteinExistence type="predicted"/>
<keyword evidence="3" id="KW-1185">Reference proteome</keyword>
<protein>
    <submittedName>
        <fullName evidence="2">Uncharacterized protein</fullName>
    </submittedName>
</protein>
<dbReference type="Proteomes" id="UP001372338">
    <property type="component" value="Unassembled WGS sequence"/>
</dbReference>
<name>A0AAN9IW94_CROPI</name>
<dbReference type="AlphaFoldDB" id="A0AAN9IW94"/>
<feature type="region of interest" description="Disordered" evidence="1">
    <location>
        <begin position="1"/>
        <end position="20"/>
    </location>
</feature>
<evidence type="ECO:0000313" key="2">
    <source>
        <dbReference type="EMBL" id="KAK7287309.1"/>
    </source>
</evidence>
<reference evidence="2 3" key="1">
    <citation type="submission" date="2024-01" db="EMBL/GenBank/DDBJ databases">
        <title>The genomes of 5 underutilized Papilionoideae crops provide insights into root nodulation and disease resistanc.</title>
        <authorList>
            <person name="Yuan L."/>
        </authorList>
    </citation>
    <scope>NUCLEOTIDE SEQUENCE [LARGE SCALE GENOMIC DNA]</scope>
    <source>
        <strain evidence="2">ZHUSHIDOU_FW_LH</strain>
        <tissue evidence="2">Leaf</tissue>
    </source>
</reference>
<organism evidence="2 3">
    <name type="scientific">Crotalaria pallida</name>
    <name type="common">Smooth rattlebox</name>
    <name type="synonym">Crotalaria striata</name>
    <dbReference type="NCBI Taxonomy" id="3830"/>
    <lineage>
        <taxon>Eukaryota</taxon>
        <taxon>Viridiplantae</taxon>
        <taxon>Streptophyta</taxon>
        <taxon>Embryophyta</taxon>
        <taxon>Tracheophyta</taxon>
        <taxon>Spermatophyta</taxon>
        <taxon>Magnoliopsida</taxon>
        <taxon>eudicotyledons</taxon>
        <taxon>Gunneridae</taxon>
        <taxon>Pentapetalae</taxon>
        <taxon>rosids</taxon>
        <taxon>fabids</taxon>
        <taxon>Fabales</taxon>
        <taxon>Fabaceae</taxon>
        <taxon>Papilionoideae</taxon>
        <taxon>50 kb inversion clade</taxon>
        <taxon>genistoids sensu lato</taxon>
        <taxon>core genistoids</taxon>
        <taxon>Crotalarieae</taxon>
        <taxon>Crotalaria</taxon>
    </lineage>
</organism>
<evidence type="ECO:0000313" key="3">
    <source>
        <dbReference type="Proteomes" id="UP001372338"/>
    </source>
</evidence>
<dbReference type="EMBL" id="JAYWIO010000001">
    <property type="protein sequence ID" value="KAK7287309.1"/>
    <property type="molecule type" value="Genomic_DNA"/>
</dbReference>
<evidence type="ECO:0000256" key="1">
    <source>
        <dbReference type="SAM" id="MobiDB-lite"/>
    </source>
</evidence>
<feature type="compositionally biased region" description="Basic and acidic residues" evidence="1">
    <location>
        <begin position="10"/>
        <end position="20"/>
    </location>
</feature>
<sequence length="121" mass="13166">MCRSNITQKWVEKKKPSREEVEKIDDCLRANDEKAVENVVAQANGESSKTSFVEESVPESSAAPKEGAKAQDKGKGILVMDASDSENAETWIPVLTRSKAQMRQGMNKGVVIKDLASKANG</sequence>
<feature type="compositionally biased region" description="Polar residues" evidence="1">
    <location>
        <begin position="44"/>
        <end position="53"/>
    </location>
</feature>
<feature type="region of interest" description="Disordered" evidence="1">
    <location>
        <begin position="43"/>
        <end position="74"/>
    </location>
</feature>
<accession>A0AAN9IW94</accession>
<gene>
    <name evidence="2" type="ORF">RIF29_00540</name>
</gene>